<dbReference type="InterPro" id="IPR018193">
    <property type="entry name" value="Glyc_kinase_flavodox-like_fold"/>
</dbReference>
<keyword evidence="2" id="KW-0418">Kinase</keyword>
<keyword evidence="2" id="KW-0808">Transferase</keyword>
<protein>
    <submittedName>
        <fullName evidence="2">Glycerate kinase</fullName>
    </submittedName>
</protein>
<keyword evidence="3" id="KW-1185">Reference proteome</keyword>
<proteinExistence type="predicted"/>
<gene>
    <name evidence="2" type="ORF">EDD31_0128</name>
</gene>
<feature type="compositionally biased region" description="Low complexity" evidence="1">
    <location>
        <begin position="356"/>
        <end position="370"/>
    </location>
</feature>
<feature type="region of interest" description="Disordered" evidence="1">
    <location>
        <begin position="346"/>
        <end position="372"/>
    </location>
</feature>
<dbReference type="EMBL" id="RKHK01000001">
    <property type="protein sequence ID" value="ROR71790.1"/>
    <property type="molecule type" value="Genomic_DNA"/>
</dbReference>
<dbReference type="AlphaFoldDB" id="A0A3N2B967"/>
<evidence type="ECO:0000256" key="1">
    <source>
        <dbReference type="SAM" id="MobiDB-lite"/>
    </source>
</evidence>
<evidence type="ECO:0000313" key="2">
    <source>
        <dbReference type="EMBL" id="ROR71790.1"/>
    </source>
</evidence>
<dbReference type="RefSeq" id="WP_170163134.1">
    <property type="nucleotide sequence ID" value="NZ_RKHK01000001.1"/>
</dbReference>
<evidence type="ECO:0000313" key="3">
    <source>
        <dbReference type="Proteomes" id="UP000280668"/>
    </source>
</evidence>
<dbReference type="PANTHER" id="PTHR21599:SF0">
    <property type="entry name" value="GLYCERATE KINASE"/>
    <property type="match status" value="1"/>
</dbReference>
<comment type="caution">
    <text evidence="2">The sequence shown here is derived from an EMBL/GenBank/DDBJ whole genome shotgun (WGS) entry which is preliminary data.</text>
</comment>
<dbReference type="PANTHER" id="PTHR21599">
    <property type="entry name" value="GLYCERATE KINASE"/>
    <property type="match status" value="1"/>
</dbReference>
<dbReference type="SUPFAM" id="SSF110738">
    <property type="entry name" value="Glycerate kinase I"/>
    <property type="match status" value="1"/>
</dbReference>
<dbReference type="InterPro" id="IPR004381">
    <property type="entry name" value="Glycerate_kinase"/>
</dbReference>
<dbReference type="Pfam" id="PF02595">
    <property type="entry name" value="Gly_kinase"/>
    <property type="match status" value="2"/>
</dbReference>
<organism evidence="2 3">
    <name type="scientific">Bogoriella caseilytica</name>
    <dbReference type="NCBI Taxonomy" id="56055"/>
    <lineage>
        <taxon>Bacteria</taxon>
        <taxon>Bacillati</taxon>
        <taxon>Actinomycetota</taxon>
        <taxon>Actinomycetes</taxon>
        <taxon>Micrococcales</taxon>
        <taxon>Bogoriellaceae</taxon>
        <taxon>Bogoriella</taxon>
    </lineage>
</organism>
<reference evidence="2 3" key="1">
    <citation type="submission" date="2018-11" db="EMBL/GenBank/DDBJ databases">
        <title>Sequencing the genomes of 1000 actinobacteria strains.</title>
        <authorList>
            <person name="Klenk H.-P."/>
        </authorList>
    </citation>
    <scope>NUCLEOTIDE SEQUENCE [LARGE SCALE GENOMIC DNA]</scope>
    <source>
        <strain evidence="2 3">DSM 11294</strain>
    </source>
</reference>
<accession>A0A3N2B967</accession>
<dbReference type="Proteomes" id="UP000280668">
    <property type="component" value="Unassembled WGS sequence"/>
</dbReference>
<dbReference type="GO" id="GO:0031388">
    <property type="term" value="P:organic acid phosphorylation"/>
    <property type="evidence" value="ECO:0007669"/>
    <property type="project" value="InterPro"/>
</dbReference>
<dbReference type="GO" id="GO:0008887">
    <property type="term" value="F:glycerate kinase activity"/>
    <property type="evidence" value="ECO:0007669"/>
    <property type="project" value="InterPro"/>
</dbReference>
<name>A0A3N2B967_9MICO</name>
<sequence length="384" mass="39193">MRVLLAPDRFSGTLDAVQAARALAEGWRQTAPQDEISVAAMSDGAAGLLDAVHAAVGGELIPVRASGPLGEQTAAAVLHVAPTAPQDGAGTAYVEAGQVLGTQLLEEAQRREAFDHGSSACLASLLEAALDTGASRLVIGLPAMSSVHDGGRGLLEAWGGLTQARERLAGRDVVLALADDIPLLGLHGAGVASGELSVIGPERAQQRERELASWAADREREAQHVSTRRHLLGSPVPGVPGERLATSAGTGAGGGVAFALRLAGARALPGADVVAAAVELRRLVEGSDLVLTGGAVLDVRALADSVTATVARTALPLAIPVVVLAEELHTSRREIAPLGIAGAYEVQERRRSGPSPAEGPGRAGADPRGALSERAARLARTWSH</sequence>
<dbReference type="Gene3D" id="3.90.1510.10">
    <property type="entry name" value="Glycerate kinase, domain 2"/>
    <property type="match status" value="2"/>
</dbReference>
<dbReference type="InterPro" id="IPR036129">
    <property type="entry name" value="Glycerate_kinase_sf"/>
</dbReference>